<feature type="transmembrane region" description="Helical" evidence="10">
    <location>
        <begin position="251"/>
        <end position="271"/>
    </location>
</feature>
<evidence type="ECO:0000256" key="5">
    <source>
        <dbReference type="ARBA" id="ARBA00022801"/>
    </source>
</evidence>
<reference evidence="13" key="1">
    <citation type="submission" date="2018-09" db="EMBL/GenBank/DDBJ databases">
        <authorList>
            <person name="Zhu H."/>
        </authorList>
    </citation>
    <scope>NUCLEOTIDE SEQUENCE [LARGE SCALE GENOMIC DNA]</scope>
    <source>
        <strain evidence="13">K1W22B-1</strain>
    </source>
</reference>
<dbReference type="InterPro" id="IPR036259">
    <property type="entry name" value="MFS_trans_sf"/>
</dbReference>
<comment type="caution">
    <text evidence="12">The sequence shown here is derived from an EMBL/GenBank/DDBJ whole genome shotgun (WGS) entry which is preliminary data.</text>
</comment>
<protein>
    <recommendedName>
        <fullName evidence="3">ceramidase</fullName>
        <ecNumber evidence="3">3.5.1.23</ecNumber>
    </recommendedName>
</protein>
<keyword evidence="13" id="KW-1185">Reference proteome</keyword>
<feature type="binding site" evidence="9">
    <location>
        <position position="532"/>
    </location>
    <ligand>
        <name>Zn(2+)</name>
        <dbReference type="ChEBI" id="CHEBI:29105"/>
    </ligand>
</feature>
<dbReference type="GO" id="GO:0005576">
    <property type="term" value="C:extracellular region"/>
    <property type="evidence" value="ECO:0007669"/>
    <property type="project" value="TreeGrafter"/>
</dbReference>
<comment type="similarity">
    <text evidence="2">Belongs to the neutral ceramidase family.</text>
</comment>
<dbReference type="GO" id="GO:0022857">
    <property type="term" value="F:transmembrane transporter activity"/>
    <property type="evidence" value="ECO:0007669"/>
    <property type="project" value="InterPro"/>
</dbReference>
<feature type="binding site" evidence="9">
    <location>
        <position position="855"/>
    </location>
    <ligand>
        <name>Zn(2+)</name>
        <dbReference type="ChEBI" id="CHEBI:29105"/>
    </ligand>
</feature>
<dbReference type="Pfam" id="PF17048">
    <property type="entry name" value="Ceramidse_alk_C"/>
    <property type="match status" value="1"/>
</dbReference>
<feature type="transmembrane region" description="Helical" evidence="10">
    <location>
        <begin position="396"/>
        <end position="416"/>
    </location>
</feature>
<feature type="binding site" evidence="9">
    <location>
        <position position="640"/>
    </location>
    <ligand>
        <name>Zn(2+)</name>
        <dbReference type="ChEBI" id="CHEBI:29105"/>
    </ligand>
</feature>
<dbReference type="Proteomes" id="UP000276542">
    <property type="component" value="Unassembled WGS sequence"/>
</dbReference>
<dbReference type="InterPro" id="IPR020846">
    <property type="entry name" value="MFS_dom"/>
</dbReference>
<feature type="transmembrane region" description="Helical" evidence="10">
    <location>
        <begin position="137"/>
        <end position="160"/>
    </location>
</feature>
<evidence type="ECO:0000256" key="4">
    <source>
        <dbReference type="ARBA" id="ARBA00022692"/>
    </source>
</evidence>
<evidence type="ECO:0000256" key="6">
    <source>
        <dbReference type="ARBA" id="ARBA00022989"/>
    </source>
</evidence>
<keyword evidence="6 10" id="KW-1133">Transmembrane helix</keyword>
<evidence type="ECO:0000256" key="2">
    <source>
        <dbReference type="ARBA" id="ARBA00009835"/>
    </source>
</evidence>
<dbReference type="GO" id="GO:0046514">
    <property type="term" value="P:ceramide catabolic process"/>
    <property type="evidence" value="ECO:0007669"/>
    <property type="project" value="InterPro"/>
</dbReference>
<evidence type="ECO:0000256" key="3">
    <source>
        <dbReference type="ARBA" id="ARBA00011891"/>
    </source>
</evidence>
<feature type="transmembrane region" description="Helical" evidence="10">
    <location>
        <begin position="104"/>
        <end position="125"/>
    </location>
</feature>
<dbReference type="PROSITE" id="PS50850">
    <property type="entry name" value="MFS"/>
    <property type="match status" value="1"/>
</dbReference>
<evidence type="ECO:0000256" key="1">
    <source>
        <dbReference type="ARBA" id="ARBA00004651"/>
    </source>
</evidence>
<feature type="transmembrane region" description="Helical" evidence="10">
    <location>
        <begin position="79"/>
        <end position="98"/>
    </location>
</feature>
<dbReference type="InterPro" id="IPR006823">
    <property type="entry name" value="Ceramidase_alk"/>
</dbReference>
<dbReference type="EC" id="3.5.1.23" evidence="3"/>
<feature type="binding site" evidence="9">
    <location>
        <position position="891"/>
    </location>
    <ligand>
        <name>Zn(2+)</name>
        <dbReference type="ChEBI" id="CHEBI:29105"/>
    </ligand>
</feature>
<comment type="subcellular location">
    <subcellularLocation>
        <location evidence="1">Cell membrane</location>
        <topology evidence="1">Multi-pass membrane protein</topology>
    </subcellularLocation>
</comment>
<feature type="transmembrane region" description="Helical" evidence="10">
    <location>
        <begin position="337"/>
        <end position="360"/>
    </location>
</feature>
<feature type="transmembrane region" description="Helical" evidence="10">
    <location>
        <begin position="278"/>
        <end position="298"/>
    </location>
</feature>
<proteinExistence type="inferred from homology"/>
<feature type="active site" description="Nucleophile" evidence="8">
    <location>
        <position position="693"/>
    </location>
</feature>
<evidence type="ECO:0000256" key="10">
    <source>
        <dbReference type="SAM" id="Phobius"/>
    </source>
</evidence>
<dbReference type="GO" id="GO:0005886">
    <property type="term" value="C:plasma membrane"/>
    <property type="evidence" value="ECO:0007669"/>
    <property type="project" value="UniProtKB-SubCell"/>
</dbReference>
<evidence type="ECO:0000259" key="11">
    <source>
        <dbReference type="PROSITE" id="PS50850"/>
    </source>
</evidence>
<dbReference type="InterPro" id="IPR011701">
    <property type="entry name" value="MFS"/>
</dbReference>
<evidence type="ECO:0000256" key="7">
    <source>
        <dbReference type="ARBA" id="ARBA00023136"/>
    </source>
</evidence>
<comment type="cofactor">
    <cofactor evidence="9">
        <name>Zn(2+)</name>
        <dbReference type="ChEBI" id="CHEBI:29105"/>
    </cofactor>
    <text evidence="9">Binds 1 zinc ion per subunit.</text>
</comment>
<evidence type="ECO:0000256" key="9">
    <source>
        <dbReference type="PIRSR" id="PIRSR606823-2"/>
    </source>
</evidence>
<dbReference type="Gene3D" id="1.20.1250.20">
    <property type="entry name" value="MFS general substrate transporter like domains"/>
    <property type="match status" value="2"/>
</dbReference>
<accession>A0A3A5H844</accession>
<feature type="transmembrane region" description="Helical" evidence="10">
    <location>
        <begin position="12"/>
        <end position="30"/>
    </location>
</feature>
<dbReference type="PANTHER" id="PTHR12670:SF1">
    <property type="entry name" value="NEUTRAL CERAMIDASE"/>
    <property type="match status" value="1"/>
</dbReference>
<dbReference type="PANTHER" id="PTHR12670">
    <property type="entry name" value="CERAMIDASE"/>
    <property type="match status" value="1"/>
</dbReference>
<evidence type="ECO:0000313" key="13">
    <source>
        <dbReference type="Proteomes" id="UP000276542"/>
    </source>
</evidence>
<dbReference type="GO" id="GO:0017040">
    <property type="term" value="F:N-acylsphingosine amidohydrolase activity"/>
    <property type="evidence" value="ECO:0007669"/>
    <property type="project" value="UniProtKB-EC"/>
</dbReference>
<feature type="transmembrane region" description="Helical" evidence="10">
    <location>
        <begin position="217"/>
        <end position="239"/>
    </location>
</feature>
<dbReference type="SUPFAM" id="SSF103473">
    <property type="entry name" value="MFS general substrate transporter"/>
    <property type="match status" value="1"/>
</dbReference>
<evidence type="ECO:0000313" key="12">
    <source>
        <dbReference type="EMBL" id="RJS46813.1"/>
    </source>
</evidence>
<keyword evidence="7 10" id="KW-0472">Membrane</keyword>
<dbReference type="OrthoDB" id="6899210at2"/>
<keyword evidence="9" id="KW-0479">Metal-binding</keyword>
<dbReference type="Gene3D" id="2.60.40.2300">
    <property type="entry name" value="Neutral/alkaline non-lysosomal ceramidase, C-terminal domain"/>
    <property type="match status" value="1"/>
</dbReference>
<organism evidence="12 13">
    <name type="scientific">Nocardioides cavernaquae</name>
    <dbReference type="NCBI Taxonomy" id="2321396"/>
    <lineage>
        <taxon>Bacteria</taxon>
        <taxon>Bacillati</taxon>
        <taxon>Actinomycetota</taxon>
        <taxon>Actinomycetes</taxon>
        <taxon>Propionibacteriales</taxon>
        <taxon>Nocardioidaceae</taxon>
        <taxon>Nocardioides</taxon>
    </lineage>
</organism>
<evidence type="ECO:0000256" key="8">
    <source>
        <dbReference type="PIRSR" id="PIRSR606823-1"/>
    </source>
</evidence>
<feature type="domain" description="Major facilitator superfamily (MFS) profile" evidence="11">
    <location>
        <begin position="13"/>
        <end position="389"/>
    </location>
</feature>
<dbReference type="RefSeq" id="WP_120060784.1">
    <property type="nucleotide sequence ID" value="NZ_QYRP01000002.1"/>
</dbReference>
<keyword evidence="9" id="KW-0862">Zinc</keyword>
<dbReference type="GO" id="GO:0042759">
    <property type="term" value="P:long-chain fatty acid biosynthetic process"/>
    <property type="evidence" value="ECO:0007669"/>
    <property type="project" value="TreeGrafter"/>
</dbReference>
<dbReference type="InterPro" id="IPR031329">
    <property type="entry name" value="NEUT/ALK_ceramidase_N"/>
</dbReference>
<gene>
    <name evidence="12" type="ORF">D4739_11705</name>
</gene>
<sequence length="1080" mass="113706">MPDLARSVPSSRWSVVAAFAMVAAATQLLWLNFAGVTTVASEHYGVSETAIGWLASVFPLLYVVLAIPAGKLLDRWFRGALAAGALLTLVGAAVRLVADDFTSVLIGQVLIADAQPLVLNAITGVSRNYLVEQDRATGIAIGTASTFAGMLLAFVLGFVFAGGDQLRTMLVVSTVFTAAAAALLLLALRRPGEQHVTVAGSKGSVKATWSDPFIRRLCFLVALPFGTFIALTTFAQPLLEPAGVSADTANLMLILNVVAGIVGCAVVPVLATRLGREVAFMVVGLVAAGVGCAALAFAPSAAVGFLALLAVGLLLVPALPIVLALTERRTGEAEGTAAGLIWLAGNLGGLVIATVVGFLVDHPTPAFLVAALAALAGVPAVLSLREHEDVRPLRPGPVAAVACLLAVALTITVAPAQPPASAAVTSEKQVVAQVQVKRGYLVGRGIADVTGEPANNGMMGYGDLAQLTSGIHQRQRSRAFIVVDRRTGRRVVHVVADIGMIFQSVRDEVLERLRARYGAKYGESNVMLTATHTHAGPGGYSHHGLYNVTTGGFHRKTYEAIVSGIVTSIVRADADLAPSKLSLRSTTLHNSSVNRARPAFDRNPAADRAFFPGAIDPLNTTLQVRRKRKLVGAINWFPVHNTSMTTHNTLISPDNKGYAAYHWERDVRGVDYVRQTDPGFIASFAQTNAGDMSPNLALKPGTGPTTDEVANTRILGTRQYAAAERTARTRGTAVRGGVDSRIIYVDLANFTVSGKHTPDGKDHRTCPAGLGSAFTGGSTEDGGGGLPLLEENDGLLNPVADLIMSALYTVSPAFKECQSPKRLPMPVGALDLVQQKVPVQLMRIGQLNLVGMPGEVTIVSGLRLRRTVAAIVGAPLRNVLVQGYANAYLHYVTTPEEYSADQYEGASTLFGRYELPALMQVSARLATAMRGGVAVPLGLKERDRSSEQVVSPLTDLPPDAAPLLGSFGQVTAAPASAYTRGALVSVTFAAANPNNNLHLGGTYLAVERRVDGGWRRIADDGDWSTKFTWAMGFPNSTATITWQTGATTVPGTYRIRYFGDQRSGGSTSPFVGTSPAFSLR</sequence>
<feature type="transmembrane region" description="Helical" evidence="10">
    <location>
        <begin position="366"/>
        <end position="384"/>
    </location>
</feature>
<feature type="transmembrane region" description="Helical" evidence="10">
    <location>
        <begin position="50"/>
        <end position="67"/>
    </location>
</feature>
<dbReference type="InterPro" id="IPR031331">
    <property type="entry name" value="NEUT/ALK_ceramidase_C"/>
</dbReference>
<keyword evidence="5" id="KW-0378">Hydrolase</keyword>
<dbReference type="EMBL" id="QYRP01000002">
    <property type="protein sequence ID" value="RJS46813.1"/>
    <property type="molecule type" value="Genomic_DNA"/>
</dbReference>
<dbReference type="InterPro" id="IPR038445">
    <property type="entry name" value="NCDase_C_sf"/>
</dbReference>
<dbReference type="GO" id="GO:0046512">
    <property type="term" value="P:sphingosine biosynthetic process"/>
    <property type="evidence" value="ECO:0007669"/>
    <property type="project" value="TreeGrafter"/>
</dbReference>
<name>A0A3A5H844_9ACTN</name>
<feature type="transmembrane region" description="Helical" evidence="10">
    <location>
        <begin position="304"/>
        <end position="325"/>
    </location>
</feature>
<dbReference type="Pfam" id="PF04734">
    <property type="entry name" value="Ceramidase_alk"/>
    <property type="match status" value="1"/>
</dbReference>
<dbReference type="AlphaFoldDB" id="A0A3A5H844"/>
<dbReference type="GO" id="GO:0046872">
    <property type="term" value="F:metal ion binding"/>
    <property type="evidence" value="ECO:0007669"/>
    <property type="project" value="UniProtKB-KW"/>
</dbReference>
<feature type="transmembrane region" description="Helical" evidence="10">
    <location>
        <begin position="166"/>
        <end position="188"/>
    </location>
</feature>
<dbReference type="Pfam" id="PF07690">
    <property type="entry name" value="MFS_1"/>
    <property type="match status" value="1"/>
</dbReference>
<keyword evidence="4 10" id="KW-0812">Transmembrane</keyword>